<evidence type="ECO:0000313" key="4">
    <source>
        <dbReference type="Proteomes" id="UP000762676"/>
    </source>
</evidence>
<organism evidence="3 4">
    <name type="scientific">Elysia marginata</name>
    <dbReference type="NCBI Taxonomy" id="1093978"/>
    <lineage>
        <taxon>Eukaryota</taxon>
        <taxon>Metazoa</taxon>
        <taxon>Spiralia</taxon>
        <taxon>Lophotrochozoa</taxon>
        <taxon>Mollusca</taxon>
        <taxon>Gastropoda</taxon>
        <taxon>Heterobranchia</taxon>
        <taxon>Euthyneura</taxon>
        <taxon>Panpulmonata</taxon>
        <taxon>Sacoglossa</taxon>
        <taxon>Placobranchoidea</taxon>
        <taxon>Plakobranchidae</taxon>
        <taxon>Elysia</taxon>
    </lineage>
</organism>
<dbReference type="Pfam" id="PF01026">
    <property type="entry name" value="TatD_DNase"/>
    <property type="match status" value="1"/>
</dbReference>
<keyword evidence="3" id="KW-0269">Exonuclease</keyword>
<evidence type="ECO:0000256" key="1">
    <source>
        <dbReference type="ARBA" id="ARBA00009275"/>
    </source>
</evidence>
<feature type="binding site" evidence="2">
    <location>
        <position position="127"/>
    </location>
    <ligand>
        <name>a divalent metal cation</name>
        <dbReference type="ChEBI" id="CHEBI:60240"/>
        <label>2</label>
    </ligand>
</feature>
<dbReference type="InterPro" id="IPR001130">
    <property type="entry name" value="TatD-like"/>
</dbReference>
<dbReference type="Proteomes" id="UP000762676">
    <property type="component" value="Unassembled WGS sequence"/>
</dbReference>
<gene>
    <name evidence="3" type="ORF">ElyMa_006717600</name>
</gene>
<feature type="binding site" evidence="2">
    <location>
        <position position="92"/>
    </location>
    <ligand>
        <name>a divalent metal cation</name>
        <dbReference type="ChEBI" id="CHEBI:60240"/>
        <label>1</label>
    </ligand>
</feature>
<sequence length="267" mass="29742">MARLRKDWPSVAEFARMEASPSFRAPCQVVGGVTVFCEPATWPKTRDLERLASGPWRVAVGIHPSRAEAMTSDDWVRFGSILGSPRVRALGEVGLDFLREPCKRSVQQPTLRQTLAFASCRKPVVLHLRGSPSKELATEPHRLALAEAKKFCGRQQPFHIHCCSFGFAQMSEWMREFPNTCFGYTGPSLNSKQVSGLRCLWLTEPNRLLLETDTPYLRSGVDNSGCNLPSCLGGVATYIGGVQRVKPARLLQETLKTGERFYSAEVR</sequence>
<feature type="binding site" evidence="2">
    <location>
        <position position="161"/>
    </location>
    <ligand>
        <name>a divalent metal cation</name>
        <dbReference type="ChEBI" id="CHEBI:60240"/>
        <label>2</label>
    </ligand>
</feature>
<name>A0AAV4IXP1_9GAST</name>
<dbReference type="Gene3D" id="3.20.20.140">
    <property type="entry name" value="Metal-dependent hydrolases"/>
    <property type="match status" value="1"/>
</dbReference>
<dbReference type="AlphaFoldDB" id="A0AAV4IXP1"/>
<reference evidence="3 4" key="1">
    <citation type="journal article" date="2021" name="Elife">
        <title>Chloroplast acquisition without the gene transfer in kleptoplastic sea slugs, Plakobranchus ocellatus.</title>
        <authorList>
            <person name="Maeda T."/>
            <person name="Takahashi S."/>
            <person name="Yoshida T."/>
            <person name="Shimamura S."/>
            <person name="Takaki Y."/>
            <person name="Nagai Y."/>
            <person name="Toyoda A."/>
            <person name="Suzuki Y."/>
            <person name="Arimoto A."/>
            <person name="Ishii H."/>
            <person name="Satoh N."/>
            <person name="Nishiyama T."/>
            <person name="Hasebe M."/>
            <person name="Maruyama T."/>
            <person name="Minagawa J."/>
            <person name="Obokata J."/>
            <person name="Shigenobu S."/>
        </authorList>
    </citation>
    <scope>NUCLEOTIDE SEQUENCE [LARGE SCALE GENOMIC DNA]</scope>
</reference>
<dbReference type="PANTHER" id="PTHR46363">
    <property type="entry name" value="DEOXYRIBONUCLEASE TATDN2-RELATED"/>
    <property type="match status" value="1"/>
</dbReference>
<feature type="binding site" evidence="2">
    <location>
        <position position="213"/>
    </location>
    <ligand>
        <name>a divalent metal cation</name>
        <dbReference type="ChEBI" id="CHEBI:60240"/>
        <label>1</label>
    </ligand>
</feature>
<dbReference type="EMBL" id="BMAT01013454">
    <property type="protein sequence ID" value="GFS13281.1"/>
    <property type="molecule type" value="Genomic_DNA"/>
</dbReference>
<proteinExistence type="inferred from homology"/>
<keyword evidence="4" id="KW-1185">Reference proteome</keyword>
<dbReference type="GO" id="GO:0004527">
    <property type="term" value="F:exonuclease activity"/>
    <property type="evidence" value="ECO:0007669"/>
    <property type="project" value="UniProtKB-KW"/>
</dbReference>
<comment type="caution">
    <text evidence="3">The sequence shown here is derived from an EMBL/GenBank/DDBJ whole genome shotgun (WGS) entry which is preliminary data.</text>
</comment>
<comment type="similarity">
    <text evidence="1">Belongs to the metallo-dependent hydrolases superfamily. TatD-type hydrolase family.</text>
</comment>
<keyword evidence="2" id="KW-0479">Metal-binding</keyword>
<dbReference type="PIRSF" id="PIRSF005902">
    <property type="entry name" value="DNase_TatD"/>
    <property type="match status" value="1"/>
</dbReference>
<dbReference type="GO" id="GO:0046872">
    <property type="term" value="F:metal ion binding"/>
    <property type="evidence" value="ECO:0007669"/>
    <property type="project" value="UniProtKB-KW"/>
</dbReference>
<dbReference type="PANTHER" id="PTHR46363:SF1">
    <property type="entry name" value="DEOXYRIBONUCLEASE TATDN2-RELATED"/>
    <property type="match status" value="1"/>
</dbReference>
<protein>
    <submittedName>
        <fullName evidence="3">3'-5' ssDNA/RNA exonuclease TatD</fullName>
    </submittedName>
</protein>
<evidence type="ECO:0000313" key="3">
    <source>
        <dbReference type="EMBL" id="GFS13281.1"/>
    </source>
</evidence>
<accession>A0AAV4IXP1</accession>
<keyword evidence="3" id="KW-0378">Hydrolase</keyword>
<dbReference type="SUPFAM" id="SSF51556">
    <property type="entry name" value="Metallo-dependent hydrolases"/>
    <property type="match status" value="1"/>
</dbReference>
<keyword evidence="3" id="KW-0540">Nuclease</keyword>
<dbReference type="InterPro" id="IPR032466">
    <property type="entry name" value="Metal_Hydrolase"/>
</dbReference>
<evidence type="ECO:0000256" key="2">
    <source>
        <dbReference type="PIRSR" id="PIRSR005902-1"/>
    </source>
</evidence>